<keyword evidence="8 25" id="KW-0349">Heme</keyword>
<evidence type="ECO:0000256" key="12">
    <source>
        <dbReference type="ARBA" id="ARBA00023002"/>
    </source>
</evidence>
<protein>
    <recommendedName>
        <fullName evidence="6">Cholesterol side-chain cleavage enzyme, mitochondrial</fullName>
        <ecNumber evidence="5">1.14.15.6</ecNumber>
    </recommendedName>
    <alternativeName>
        <fullName evidence="21">CYPXIA1</fullName>
    </alternativeName>
    <alternativeName>
        <fullName evidence="23">Cholesterol desmolase</fullName>
    </alternativeName>
    <alternativeName>
        <fullName evidence="22">Cytochrome P450 11A1</fullName>
    </alternativeName>
    <alternativeName>
        <fullName evidence="24">Cytochrome P450(scc)</fullName>
    </alternativeName>
</protein>
<evidence type="ECO:0000256" key="6">
    <source>
        <dbReference type="ARBA" id="ARBA00019844"/>
    </source>
</evidence>
<dbReference type="FunFam" id="1.10.630.10:FF:000006">
    <property type="entry name" value="Cytochrome P450 302a1, mitochondrial"/>
    <property type="match status" value="1"/>
</dbReference>
<evidence type="ECO:0000256" key="13">
    <source>
        <dbReference type="ARBA" id="ARBA00023004"/>
    </source>
</evidence>
<keyword evidence="20" id="KW-0755">Steroidogenesis</keyword>
<evidence type="ECO:0000256" key="20">
    <source>
        <dbReference type="ARBA" id="ARBA00023250"/>
    </source>
</evidence>
<dbReference type="PANTHER" id="PTHR24279:SF3">
    <property type="entry name" value="CHOLESTEROL SIDE-CHAIN CLEAVAGE ENZYME, MITOCHONDRIAL"/>
    <property type="match status" value="1"/>
</dbReference>
<dbReference type="PROSITE" id="PS00086">
    <property type="entry name" value="CYTOCHROME_P450"/>
    <property type="match status" value="1"/>
</dbReference>
<evidence type="ECO:0000256" key="11">
    <source>
        <dbReference type="ARBA" id="ARBA00022946"/>
    </source>
</evidence>
<evidence type="ECO:0000256" key="17">
    <source>
        <dbReference type="ARBA" id="ARBA00023136"/>
    </source>
</evidence>
<accession>A0A8B8ERL7</accession>
<dbReference type="GO" id="GO:0005743">
    <property type="term" value="C:mitochondrial inner membrane"/>
    <property type="evidence" value="ECO:0007669"/>
    <property type="project" value="UniProtKB-SubCell"/>
</dbReference>
<evidence type="ECO:0000256" key="16">
    <source>
        <dbReference type="ARBA" id="ARBA00023128"/>
    </source>
</evidence>
<dbReference type="GO" id="GO:0071375">
    <property type="term" value="P:cellular response to peptide hormone stimulus"/>
    <property type="evidence" value="ECO:0007669"/>
    <property type="project" value="TreeGrafter"/>
</dbReference>
<comment type="pathway">
    <text evidence="3">Lipid metabolism; C21-steroid hormone metabolism.</text>
</comment>
<keyword evidence="17" id="KW-0472">Membrane</keyword>
<dbReference type="OrthoDB" id="3945418at2759"/>
<keyword evidence="15" id="KW-0443">Lipid metabolism</keyword>
<evidence type="ECO:0000256" key="10">
    <source>
        <dbReference type="ARBA" id="ARBA00022792"/>
    </source>
</evidence>
<evidence type="ECO:0000256" key="19">
    <source>
        <dbReference type="ARBA" id="ARBA00023221"/>
    </source>
</evidence>
<keyword evidence="14 26" id="KW-0503">Monooxygenase</keyword>
<dbReference type="GO" id="GO:0020037">
    <property type="term" value="F:heme binding"/>
    <property type="evidence" value="ECO:0007669"/>
    <property type="project" value="InterPro"/>
</dbReference>
<keyword evidence="13 25" id="KW-0408">Iron</keyword>
<dbReference type="Gene3D" id="1.10.630.10">
    <property type="entry name" value="Cytochrome P450"/>
    <property type="match status" value="1"/>
</dbReference>
<dbReference type="Pfam" id="PF00067">
    <property type="entry name" value="p450"/>
    <property type="match status" value="1"/>
</dbReference>
<keyword evidence="7" id="KW-0153">Cholesterol metabolism</keyword>
<keyword evidence="10" id="KW-0999">Mitochondrion inner membrane</keyword>
<evidence type="ECO:0000256" key="24">
    <source>
        <dbReference type="ARBA" id="ARBA00033394"/>
    </source>
</evidence>
<dbReference type="InterPro" id="IPR050479">
    <property type="entry name" value="CYP11_CYP27_families"/>
</dbReference>
<evidence type="ECO:0000256" key="4">
    <source>
        <dbReference type="ARBA" id="ARBA00010617"/>
    </source>
</evidence>
<evidence type="ECO:0000256" key="9">
    <source>
        <dbReference type="ARBA" id="ARBA00022723"/>
    </source>
</evidence>
<keyword evidence="16" id="KW-0496">Mitochondrion</keyword>
<dbReference type="EC" id="1.14.15.6" evidence="5"/>
<dbReference type="KEGG" id="cvn:111136095"/>
<evidence type="ECO:0000256" key="15">
    <source>
        <dbReference type="ARBA" id="ARBA00023098"/>
    </source>
</evidence>
<evidence type="ECO:0000256" key="1">
    <source>
        <dbReference type="ARBA" id="ARBA00001971"/>
    </source>
</evidence>
<evidence type="ECO:0000256" key="23">
    <source>
        <dbReference type="ARBA" id="ARBA00033274"/>
    </source>
</evidence>
<sequence length="595" mass="66736">MADKAVRKLYSQRVAAKKLSHTQRRTGFTDIAPNSVSALRHLANLVLDRPEPASKSVAVPKTIDSIPGLAHKSDAVPKTKADLPGCASKSVAVPKTMDDFPGSAPKTVAVPKTRAVFPGPASKTVAVPKTMADLPGPPSLPVFGNALSYISGSSRGQMHKMQKEYHQQFGKIFKEKLGKITNVSIADPNIIEELARKEGVYPFRPPYDSWVLYKKDRKQKFGIMSAVGPEWYKARQSLSKIALRPKTVAEYTGIMNDVADIFVNRVRFLKGEDGSVENLQSEMEKWALECVAGVLLEEKLGCLENEIDPTVENFINAVKTMFLTGHQLMVFAEFHRKWNTRTWRDHVEAWDQIYAKSIQLLDQKLLDMEIKKNDELPNGTTMGFLRHLVTNTNLTMEEIYVSTTELLLAGVDTSSNALSFALYLLAKNPNAQEKLQQEVDKVCKGNTCTSENLQNMPYLKAVVKESLRMFPVIPINARVMQEDTILNGYVIPKNTCVLLNGYTMAHDEEYFPNPEEFKPERWLRDSGIESHPFAMLPFGFGSRMCIGRRLAEQELFLTLTKMTQAFWMEATGNIETTLRTVITPSGKVPIRFSNR</sequence>
<evidence type="ECO:0000256" key="2">
    <source>
        <dbReference type="ARBA" id="ARBA00004637"/>
    </source>
</evidence>
<evidence type="ECO:0000256" key="7">
    <source>
        <dbReference type="ARBA" id="ARBA00022548"/>
    </source>
</evidence>
<evidence type="ECO:0000256" key="5">
    <source>
        <dbReference type="ARBA" id="ARBA00012764"/>
    </source>
</evidence>
<evidence type="ECO:0000256" key="14">
    <source>
        <dbReference type="ARBA" id="ARBA00023033"/>
    </source>
</evidence>
<evidence type="ECO:0000256" key="3">
    <source>
        <dbReference type="ARBA" id="ARBA00005108"/>
    </source>
</evidence>
<dbReference type="Proteomes" id="UP000694844">
    <property type="component" value="Chromosome 5"/>
</dbReference>
<comment type="similarity">
    <text evidence="4 26">Belongs to the cytochrome P450 family.</text>
</comment>
<evidence type="ECO:0000256" key="22">
    <source>
        <dbReference type="ARBA" id="ARBA00032666"/>
    </source>
</evidence>
<dbReference type="GO" id="GO:0006704">
    <property type="term" value="P:glucocorticoid biosynthetic process"/>
    <property type="evidence" value="ECO:0007669"/>
    <property type="project" value="TreeGrafter"/>
</dbReference>
<dbReference type="PRINTS" id="PR00463">
    <property type="entry name" value="EP450I"/>
</dbReference>
<reference evidence="28" key="1">
    <citation type="submission" date="2025-08" db="UniProtKB">
        <authorList>
            <consortium name="RefSeq"/>
        </authorList>
    </citation>
    <scope>IDENTIFICATION</scope>
    <source>
        <tissue evidence="28">Whole sample</tissue>
    </source>
</reference>
<dbReference type="GeneID" id="111136095"/>
<evidence type="ECO:0000313" key="27">
    <source>
        <dbReference type="Proteomes" id="UP000694844"/>
    </source>
</evidence>
<comment type="cofactor">
    <cofactor evidence="1 25">
        <name>heme</name>
        <dbReference type="ChEBI" id="CHEBI:30413"/>
    </cofactor>
</comment>
<keyword evidence="9 25" id="KW-0479">Metal-binding</keyword>
<proteinExistence type="inferred from homology"/>
<dbReference type="PRINTS" id="PR00385">
    <property type="entry name" value="P450"/>
</dbReference>
<evidence type="ECO:0000256" key="26">
    <source>
        <dbReference type="RuleBase" id="RU000461"/>
    </source>
</evidence>
<keyword evidence="27" id="KW-1185">Reference proteome</keyword>
<dbReference type="GO" id="GO:0034650">
    <property type="term" value="P:cortisol metabolic process"/>
    <property type="evidence" value="ECO:0007669"/>
    <property type="project" value="TreeGrafter"/>
</dbReference>
<dbReference type="GO" id="GO:0006700">
    <property type="term" value="P:C21-steroid hormone biosynthetic process"/>
    <property type="evidence" value="ECO:0007669"/>
    <property type="project" value="TreeGrafter"/>
</dbReference>
<keyword evidence="19" id="KW-0753">Steroid metabolism</keyword>
<dbReference type="InterPro" id="IPR002401">
    <property type="entry name" value="Cyt_P450_E_grp-I"/>
</dbReference>
<dbReference type="InterPro" id="IPR036396">
    <property type="entry name" value="Cyt_P450_sf"/>
</dbReference>
<evidence type="ECO:0000256" key="18">
    <source>
        <dbReference type="ARBA" id="ARBA00023166"/>
    </source>
</evidence>
<evidence type="ECO:0000256" key="21">
    <source>
        <dbReference type="ARBA" id="ARBA00030343"/>
    </source>
</evidence>
<name>A0A8B8ERL7_CRAVI</name>
<dbReference type="CDD" id="cd11054">
    <property type="entry name" value="CYP24A1-like"/>
    <property type="match status" value="1"/>
</dbReference>
<comment type="subcellular location">
    <subcellularLocation>
        <location evidence="2">Mitochondrion inner membrane</location>
        <topology evidence="2">Peripheral membrane protein</topology>
    </subcellularLocation>
</comment>
<gene>
    <name evidence="28" type="primary">LOC111136095</name>
</gene>
<feature type="binding site" description="axial binding residue" evidence="25">
    <location>
        <position position="545"/>
    </location>
    <ligand>
        <name>heme</name>
        <dbReference type="ChEBI" id="CHEBI:30413"/>
    </ligand>
    <ligandPart>
        <name>Fe</name>
        <dbReference type="ChEBI" id="CHEBI:18248"/>
    </ligandPart>
</feature>
<dbReference type="PANTHER" id="PTHR24279">
    <property type="entry name" value="CYTOCHROME P450"/>
    <property type="match status" value="1"/>
</dbReference>
<evidence type="ECO:0000313" key="28">
    <source>
        <dbReference type="RefSeq" id="XP_022342408.1"/>
    </source>
</evidence>
<evidence type="ECO:0000256" key="25">
    <source>
        <dbReference type="PIRSR" id="PIRSR602401-1"/>
    </source>
</evidence>
<dbReference type="GO" id="GO:0008386">
    <property type="term" value="F:cholesterol monooxygenase (side-chain-cleaving) activity"/>
    <property type="evidence" value="ECO:0007669"/>
    <property type="project" value="UniProtKB-EC"/>
</dbReference>
<evidence type="ECO:0000256" key="8">
    <source>
        <dbReference type="ARBA" id="ARBA00022617"/>
    </source>
</evidence>
<dbReference type="RefSeq" id="XP_022342408.1">
    <property type="nucleotide sequence ID" value="XM_022486700.1"/>
</dbReference>
<dbReference type="InterPro" id="IPR017972">
    <property type="entry name" value="Cyt_P450_CS"/>
</dbReference>
<keyword evidence="12 26" id="KW-0560">Oxidoreductase</keyword>
<dbReference type="AlphaFoldDB" id="A0A8B8ERL7"/>
<keyword evidence="11" id="KW-0809">Transit peptide</keyword>
<organism evidence="27 28">
    <name type="scientific">Crassostrea virginica</name>
    <name type="common">Eastern oyster</name>
    <dbReference type="NCBI Taxonomy" id="6565"/>
    <lineage>
        <taxon>Eukaryota</taxon>
        <taxon>Metazoa</taxon>
        <taxon>Spiralia</taxon>
        <taxon>Lophotrochozoa</taxon>
        <taxon>Mollusca</taxon>
        <taxon>Bivalvia</taxon>
        <taxon>Autobranchia</taxon>
        <taxon>Pteriomorphia</taxon>
        <taxon>Ostreida</taxon>
        <taxon>Ostreoidea</taxon>
        <taxon>Ostreidae</taxon>
        <taxon>Crassostrea</taxon>
    </lineage>
</organism>
<dbReference type="GO" id="GO:0005506">
    <property type="term" value="F:iron ion binding"/>
    <property type="evidence" value="ECO:0007669"/>
    <property type="project" value="InterPro"/>
</dbReference>
<dbReference type="SUPFAM" id="SSF48264">
    <property type="entry name" value="Cytochrome P450"/>
    <property type="match status" value="1"/>
</dbReference>
<dbReference type="InterPro" id="IPR001128">
    <property type="entry name" value="Cyt_P450"/>
</dbReference>
<dbReference type="GO" id="GO:0008203">
    <property type="term" value="P:cholesterol metabolic process"/>
    <property type="evidence" value="ECO:0007669"/>
    <property type="project" value="UniProtKB-KW"/>
</dbReference>
<keyword evidence="18" id="KW-1207">Sterol metabolism</keyword>